<reference evidence="2" key="1">
    <citation type="submission" date="2023-01" db="EMBL/GenBank/DDBJ databases">
        <title>Genome assembly of the deep-sea coral Lophelia pertusa.</title>
        <authorList>
            <person name="Herrera S."/>
            <person name="Cordes E."/>
        </authorList>
    </citation>
    <scope>NUCLEOTIDE SEQUENCE</scope>
    <source>
        <strain evidence="2">USNM1676648</strain>
        <tissue evidence="2">Polyp</tissue>
    </source>
</reference>
<dbReference type="AlphaFoldDB" id="A0A9X0CIG9"/>
<sequence>MDTSEEISSIVVPERKANDPEEDSNIIPSSKPIPASAILTFVPDNEVTKIVTGPQVENNNSPSSEKQMKLRDRRAAGQDSPYNRKRPVQVVDLTETDGDEKPVDTTEENAGKDTGLGKEQTLSKESPEVTSKGEVGTESSTSAGESGKESKMPSGIESAISNEDQDSTNASKDSSLSANKCDSKREVESSSLSSNNQVVESKISINQNGISTQASSVSKAESSSANSSAGLSITSASVVKDNKPSVAIPSGGAVSHGN</sequence>
<feature type="compositionally biased region" description="Low complexity" evidence="1">
    <location>
        <begin position="189"/>
        <end position="201"/>
    </location>
</feature>
<accession>A0A9X0CIG9</accession>
<feature type="region of interest" description="Disordered" evidence="1">
    <location>
        <begin position="50"/>
        <end position="258"/>
    </location>
</feature>
<feature type="region of interest" description="Disordered" evidence="1">
    <location>
        <begin position="1"/>
        <end position="33"/>
    </location>
</feature>
<feature type="compositionally biased region" description="Basic and acidic residues" evidence="1">
    <location>
        <begin position="66"/>
        <end position="76"/>
    </location>
</feature>
<comment type="caution">
    <text evidence="2">The sequence shown here is derived from an EMBL/GenBank/DDBJ whole genome shotgun (WGS) entry which is preliminary data.</text>
</comment>
<dbReference type="Proteomes" id="UP001163046">
    <property type="component" value="Unassembled WGS sequence"/>
</dbReference>
<feature type="compositionally biased region" description="Polar residues" evidence="1">
    <location>
        <begin position="159"/>
        <end position="180"/>
    </location>
</feature>
<proteinExistence type="predicted"/>
<dbReference type="EMBL" id="MU827778">
    <property type="protein sequence ID" value="KAJ7340447.1"/>
    <property type="molecule type" value="Genomic_DNA"/>
</dbReference>
<gene>
    <name evidence="2" type="ORF">OS493_003195</name>
</gene>
<protein>
    <submittedName>
        <fullName evidence="2">Uncharacterized protein</fullName>
    </submittedName>
</protein>
<keyword evidence="3" id="KW-1185">Reference proteome</keyword>
<organism evidence="2 3">
    <name type="scientific">Desmophyllum pertusum</name>
    <dbReference type="NCBI Taxonomy" id="174260"/>
    <lineage>
        <taxon>Eukaryota</taxon>
        <taxon>Metazoa</taxon>
        <taxon>Cnidaria</taxon>
        <taxon>Anthozoa</taxon>
        <taxon>Hexacorallia</taxon>
        <taxon>Scleractinia</taxon>
        <taxon>Caryophylliina</taxon>
        <taxon>Caryophylliidae</taxon>
        <taxon>Desmophyllum</taxon>
    </lineage>
</organism>
<feature type="compositionally biased region" description="Low complexity" evidence="1">
    <location>
        <begin position="211"/>
        <end position="235"/>
    </location>
</feature>
<name>A0A9X0CIG9_9CNID</name>
<feature type="compositionally biased region" description="Polar residues" evidence="1">
    <location>
        <begin position="55"/>
        <end position="65"/>
    </location>
</feature>
<feature type="compositionally biased region" description="Low complexity" evidence="1">
    <location>
        <begin position="133"/>
        <end position="145"/>
    </location>
</feature>
<evidence type="ECO:0000313" key="3">
    <source>
        <dbReference type="Proteomes" id="UP001163046"/>
    </source>
</evidence>
<evidence type="ECO:0000313" key="2">
    <source>
        <dbReference type="EMBL" id="KAJ7340447.1"/>
    </source>
</evidence>
<evidence type="ECO:0000256" key="1">
    <source>
        <dbReference type="SAM" id="MobiDB-lite"/>
    </source>
</evidence>